<evidence type="ECO:0000313" key="4">
    <source>
        <dbReference type="EMBL" id="KRK13161.1"/>
    </source>
</evidence>
<dbReference type="EMBL" id="AZCT01000002">
    <property type="protein sequence ID" value="KRK13161.1"/>
    <property type="molecule type" value="Genomic_DNA"/>
</dbReference>
<name>A0A0R1EUX4_LACZE</name>
<dbReference type="AlphaFoldDB" id="A0A0R1EUX4"/>
<organism evidence="4 5">
    <name type="scientific">Lacticaseibacillus zeae DSM 20178 = KCTC 3804</name>
    <dbReference type="NCBI Taxonomy" id="1423816"/>
    <lineage>
        <taxon>Bacteria</taxon>
        <taxon>Bacillati</taxon>
        <taxon>Bacillota</taxon>
        <taxon>Bacilli</taxon>
        <taxon>Lactobacillales</taxon>
        <taxon>Lactobacillaceae</taxon>
        <taxon>Lacticaseibacillus</taxon>
    </lineage>
</organism>
<feature type="transmembrane region" description="Helical" evidence="2">
    <location>
        <begin position="184"/>
        <end position="203"/>
    </location>
</feature>
<dbReference type="Pfam" id="PF02517">
    <property type="entry name" value="Rce1-like"/>
    <property type="match status" value="1"/>
</dbReference>
<feature type="transmembrane region" description="Helical" evidence="2">
    <location>
        <begin position="7"/>
        <end position="27"/>
    </location>
</feature>
<dbReference type="PANTHER" id="PTHR36435">
    <property type="entry name" value="SLR1288 PROTEIN"/>
    <property type="match status" value="1"/>
</dbReference>
<keyword evidence="2" id="KW-0812">Transmembrane</keyword>
<dbReference type="PATRIC" id="fig|1423816.3.peg.1418"/>
<dbReference type="GO" id="GO:0080120">
    <property type="term" value="P:CAAX-box protein maturation"/>
    <property type="evidence" value="ECO:0007669"/>
    <property type="project" value="UniProtKB-ARBA"/>
</dbReference>
<dbReference type="InterPro" id="IPR052710">
    <property type="entry name" value="CAAX_protease"/>
</dbReference>
<evidence type="ECO:0000256" key="2">
    <source>
        <dbReference type="SAM" id="Phobius"/>
    </source>
</evidence>
<comment type="similarity">
    <text evidence="1">Belongs to the UPF0177 family.</text>
</comment>
<feature type="transmembrane region" description="Helical" evidence="2">
    <location>
        <begin position="159"/>
        <end position="178"/>
    </location>
</feature>
<dbReference type="InterPro" id="IPR003675">
    <property type="entry name" value="Rce1/LyrA-like_dom"/>
</dbReference>
<sequence length="226" mass="25571">MGKIISIGGSLLKHSLLLTGILLLDILTEFHDFFTISKLQQDQYEVLVIELILKGAFIWFLHWLYFRQLKRFNPNGYGLKPLSRKNTLIFLIGVASLFALLCVESLTPFNADNATNQVLVNKFIRTAPLLASVDAVLAAPIIEEFILRGIFFNYFVNKNTIMSKIFVVLVSGFVFGLLHEPHFTVNLLVYCTMGWLFGSVYALTGDLRYSIALHILNNVLAFVSMF</sequence>
<keyword evidence="2" id="KW-0472">Membrane</keyword>
<dbReference type="PANTHER" id="PTHR36435:SF1">
    <property type="entry name" value="CAAX AMINO TERMINAL PROTEASE FAMILY PROTEIN"/>
    <property type="match status" value="1"/>
</dbReference>
<dbReference type="RefSeq" id="WP_010490460.1">
    <property type="nucleotide sequence ID" value="NZ_AZCT01000002.1"/>
</dbReference>
<feature type="transmembrane region" description="Helical" evidence="2">
    <location>
        <begin position="87"/>
        <end position="107"/>
    </location>
</feature>
<feature type="domain" description="CAAX prenyl protease 2/Lysostaphin resistance protein A-like" evidence="3">
    <location>
        <begin position="128"/>
        <end position="220"/>
    </location>
</feature>
<evidence type="ECO:0000313" key="5">
    <source>
        <dbReference type="Proteomes" id="UP000051984"/>
    </source>
</evidence>
<dbReference type="GO" id="GO:0004175">
    <property type="term" value="F:endopeptidase activity"/>
    <property type="evidence" value="ECO:0007669"/>
    <property type="project" value="UniProtKB-ARBA"/>
</dbReference>
<comment type="caution">
    <text evidence="4">The sequence shown here is derived from an EMBL/GenBank/DDBJ whole genome shotgun (WGS) entry which is preliminary data.</text>
</comment>
<evidence type="ECO:0000259" key="3">
    <source>
        <dbReference type="Pfam" id="PF02517"/>
    </source>
</evidence>
<feature type="transmembrane region" description="Helical" evidence="2">
    <location>
        <begin position="47"/>
        <end position="66"/>
    </location>
</feature>
<dbReference type="Proteomes" id="UP000051984">
    <property type="component" value="Unassembled WGS sequence"/>
</dbReference>
<evidence type="ECO:0000256" key="1">
    <source>
        <dbReference type="ARBA" id="ARBA00009067"/>
    </source>
</evidence>
<protein>
    <recommendedName>
        <fullName evidence="3">CAAX prenyl protease 2/Lysostaphin resistance protein A-like domain-containing protein</fullName>
    </recommendedName>
</protein>
<proteinExistence type="inferred from homology"/>
<reference evidence="4 5" key="1">
    <citation type="journal article" date="2015" name="Genome Announc.">
        <title>Expanding the biotechnology potential of lactobacilli through comparative genomics of 213 strains and associated genera.</title>
        <authorList>
            <person name="Sun Z."/>
            <person name="Harris H.M."/>
            <person name="McCann A."/>
            <person name="Guo C."/>
            <person name="Argimon S."/>
            <person name="Zhang W."/>
            <person name="Yang X."/>
            <person name="Jeffery I.B."/>
            <person name="Cooney J.C."/>
            <person name="Kagawa T.F."/>
            <person name="Liu W."/>
            <person name="Song Y."/>
            <person name="Salvetti E."/>
            <person name="Wrobel A."/>
            <person name="Rasinkangas P."/>
            <person name="Parkhill J."/>
            <person name="Rea M.C."/>
            <person name="O'Sullivan O."/>
            <person name="Ritari J."/>
            <person name="Douillard F.P."/>
            <person name="Paul Ross R."/>
            <person name="Yang R."/>
            <person name="Briner A.E."/>
            <person name="Felis G.E."/>
            <person name="de Vos W.M."/>
            <person name="Barrangou R."/>
            <person name="Klaenhammer T.R."/>
            <person name="Caufield P.W."/>
            <person name="Cui Y."/>
            <person name="Zhang H."/>
            <person name="O'Toole P.W."/>
        </authorList>
    </citation>
    <scope>NUCLEOTIDE SEQUENCE [LARGE SCALE GENOMIC DNA]</scope>
    <source>
        <strain evidence="4 5">DSM 20178</strain>
    </source>
</reference>
<gene>
    <name evidence="4" type="ORF">FD51_GL001357</name>
</gene>
<keyword evidence="2" id="KW-1133">Transmembrane helix</keyword>
<accession>A0A0R1EUX4</accession>